<evidence type="ECO:0000313" key="3">
    <source>
        <dbReference type="Proteomes" id="UP000001693"/>
    </source>
</evidence>
<dbReference type="STRING" id="395495.Lcho_1993"/>
<evidence type="ECO:0000313" key="2">
    <source>
        <dbReference type="EMBL" id="ACB34260.1"/>
    </source>
</evidence>
<feature type="compositionally biased region" description="Polar residues" evidence="1">
    <location>
        <begin position="192"/>
        <end position="202"/>
    </location>
</feature>
<feature type="region of interest" description="Disordered" evidence="1">
    <location>
        <begin position="25"/>
        <end position="58"/>
    </location>
</feature>
<dbReference type="EMBL" id="CP001013">
    <property type="protein sequence ID" value="ACB34260.1"/>
    <property type="molecule type" value="Genomic_DNA"/>
</dbReference>
<name>B1Y1G1_LEPCP</name>
<feature type="compositionally biased region" description="Basic residues" evidence="1">
    <location>
        <begin position="27"/>
        <end position="39"/>
    </location>
</feature>
<dbReference type="Proteomes" id="UP000001693">
    <property type="component" value="Chromosome"/>
</dbReference>
<feature type="region of interest" description="Disordered" evidence="1">
    <location>
        <begin position="192"/>
        <end position="217"/>
    </location>
</feature>
<sequence length="247" mass="27289">MQGSEWRGAQPAGPAWRRCARTARAVRSGRQRRGSRAVPRRQLGAQRPGLGTMRPGDRLKRRLDRSCLRGRDTGVQCGREAITASGFTGECIVPIGRIGGRRGLGALILRQCRRTAPGAQDRGRRCNAPRVADRMAHGRREQAHQDEHDAHPADPSVLRAQALHGGDCRGICHLPRHRPFRQDVHVDENVCRRQSPSSSVAATRQARADEKKPGLTAGFEGTWKAGFHEVPRRQPVTQPVCTVRALE</sequence>
<dbReference type="HOGENOM" id="CLU_1123441_0_0_4"/>
<reference evidence="2 3" key="1">
    <citation type="submission" date="2008-03" db="EMBL/GenBank/DDBJ databases">
        <title>Complete sequence of Leptothrix cholodnii SP-6.</title>
        <authorList>
            <consortium name="US DOE Joint Genome Institute"/>
            <person name="Copeland A."/>
            <person name="Lucas S."/>
            <person name="Lapidus A."/>
            <person name="Glavina del Rio T."/>
            <person name="Dalin E."/>
            <person name="Tice H."/>
            <person name="Bruce D."/>
            <person name="Goodwin L."/>
            <person name="Pitluck S."/>
            <person name="Chertkov O."/>
            <person name="Brettin T."/>
            <person name="Detter J.C."/>
            <person name="Han C."/>
            <person name="Kuske C.R."/>
            <person name="Schmutz J."/>
            <person name="Larimer F."/>
            <person name="Land M."/>
            <person name="Hauser L."/>
            <person name="Kyrpides N."/>
            <person name="Lykidis A."/>
            <person name="Emerson D."/>
            <person name="Richardson P."/>
        </authorList>
    </citation>
    <scope>NUCLEOTIDE SEQUENCE [LARGE SCALE GENOMIC DNA]</scope>
    <source>
        <strain evidence="3">ATCC 51168 / LMG 8142 / SP-6</strain>
    </source>
</reference>
<keyword evidence="3" id="KW-1185">Reference proteome</keyword>
<dbReference type="KEGG" id="lch:Lcho_1993"/>
<organism evidence="2 3">
    <name type="scientific">Leptothrix cholodnii (strain ATCC 51168 / LMG 8142 / SP-6)</name>
    <name type="common">Leptothrix discophora (strain SP-6)</name>
    <dbReference type="NCBI Taxonomy" id="395495"/>
    <lineage>
        <taxon>Bacteria</taxon>
        <taxon>Pseudomonadati</taxon>
        <taxon>Pseudomonadota</taxon>
        <taxon>Betaproteobacteria</taxon>
        <taxon>Burkholderiales</taxon>
        <taxon>Sphaerotilaceae</taxon>
        <taxon>Leptothrix</taxon>
    </lineage>
</organism>
<accession>B1Y1G1</accession>
<protein>
    <submittedName>
        <fullName evidence="2">Uncharacterized protein</fullName>
    </submittedName>
</protein>
<dbReference type="AlphaFoldDB" id="B1Y1G1"/>
<gene>
    <name evidence="2" type="ordered locus">Lcho_1993</name>
</gene>
<proteinExistence type="predicted"/>
<evidence type="ECO:0000256" key="1">
    <source>
        <dbReference type="SAM" id="MobiDB-lite"/>
    </source>
</evidence>